<name>A0A0V0JCY1_SCHSO</name>
<proteinExistence type="predicted"/>
<dbReference type="EMBL" id="GEEE01000028">
    <property type="protein sequence ID" value="JAP63197.1"/>
    <property type="molecule type" value="Transcribed_RNA"/>
</dbReference>
<organism evidence="1">
    <name type="scientific">Schistocephalus solidus</name>
    <name type="common">Tapeworm</name>
    <dbReference type="NCBI Taxonomy" id="70667"/>
    <lineage>
        <taxon>Eukaryota</taxon>
        <taxon>Metazoa</taxon>
        <taxon>Spiralia</taxon>
        <taxon>Lophotrochozoa</taxon>
        <taxon>Platyhelminthes</taxon>
        <taxon>Cestoda</taxon>
        <taxon>Eucestoda</taxon>
        <taxon>Diphyllobothriidea</taxon>
        <taxon>Diphyllobothriidae</taxon>
        <taxon>Schistocephalus</taxon>
    </lineage>
</organism>
<dbReference type="AlphaFoldDB" id="A0A0V0JCY1"/>
<protein>
    <submittedName>
        <fullName evidence="1">Uncharacterized protein</fullName>
    </submittedName>
</protein>
<sequence>AVEKRDTNFRIRFASEFVVMVGSDSRPKIRTLGSDSRPNSKSWSDPIRVRKFVPSDPIRVRIVIRDENPISNVRKSCMPSHNRRVCEIIEALKEVKLWKTKHANKAQYIRGNATYHK</sequence>
<evidence type="ECO:0000313" key="1">
    <source>
        <dbReference type="EMBL" id="JAP63197.1"/>
    </source>
</evidence>
<accession>A0A0V0JCY1</accession>
<reference evidence="1" key="1">
    <citation type="submission" date="2016-01" db="EMBL/GenBank/DDBJ databases">
        <title>Reference transcriptome for the parasite Schistocephalus solidus: insights into the molecular evolution of parasitism.</title>
        <authorList>
            <person name="Hebert F.O."/>
            <person name="Grambauer S."/>
            <person name="Barber I."/>
            <person name="Landry C.R."/>
            <person name="Aubin-Horth N."/>
        </authorList>
    </citation>
    <scope>NUCLEOTIDE SEQUENCE</scope>
</reference>
<gene>
    <name evidence="1" type="ORF">TR123410</name>
</gene>
<feature type="non-terminal residue" evidence="1">
    <location>
        <position position="1"/>
    </location>
</feature>